<accession>A0A8H4ALH4</accession>
<gene>
    <name evidence="2" type="ORF">F8M41_018602</name>
</gene>
<sequence length="100" mass="11461">MKIIANEFYIYANDINYISTHFAIKNKEHVKVDNRDDTKVNYVDDVEDNQPKTEEPVQANQDSETNYEDKGSSGKNGKRSTRVTRNGKKKSCLTVNSDDE</sequence>
<dbReference type="EMBL" id="WTPW01000458">
    <property type="protein sequence ID" value="KAF0509226.1"/>
    <property type="molecule type" value="Genomic_DNA"/>
</dbReference>
<name>A0A8H4ALH4_GIGMA</name>
<protein>
    <submittedName>
        <fullName evidence="2">Uncharacterized protein</fullName>
    </submittedName>
</protein>
<reference evidence="2 3" key="1">
    <citation type="journal article" date="2019" name="Environ. Microbiol.">
        <title>At the nexus of three kingdoms: the genome of the mycorrhizal fungus Gigaspora margarita provides insights into plant, endobacterial and fungal interactions.</title>
        <authorList>
            <person name="Venice F."/>
            <person name="Ghignone S."/>
            <person name="Salvioli di Fossalunga A."/>
            <person name="Amselem J."/>
            <person name="Novero M."/>
            <person name="Xianan X."/>
            <person name="Sedzielewska Toro K."/>
            <person name="Morin E."/>
            <person name="Lipzen A."/>
            <person name="Grigoriev I.V."/>
            <person name="Henrissat B."/>
            <person name="Martin F.M."/>
            <person name="Bonfante P."/>
        </authorList>
    </citation>
    <scope>NUCLEOTIDE SEQUENCE [LARGE SCALE GENOMIC DNA]</scope>
    <source>
        <strain evidence="2 3">BEG34</strain>
    </source>
</reference>
<evidence type="ECO:0000313" key="2">
    <source>
        <dbReference type="EMBL" id="KAF0509226.1"/>
    </source>
</evidence>
<evidence type="ECO:0000256" key="1">
    <source>
        <dbReference type="SAM" id="MobiDB-lite"/>
    </source>
</evidence>
<dbReference type="Proteomes" id="UP000439903">
    <property type="component" value="Unassembled WGS sequence"/>
</dbReference>
<organism evidence="2 3">
    <name type="scientific">Gigaspora margarita</name>
    <dbReference type="NCBI Taxonomy" id="4874"/>
    <lineage>
        <taxon>Eukaryota</taxon>
        <taxon>Fungi</taxon>
        <taxon>Fungi incertae sedis</taxon>
        <taxon>Mucoromycota</taxon>
        <taxon>Glomeromycotina</taxon>
        <taxon>Glomeromycetes</taxon>
        <taxon>Diversisporales</taxon>
        <taxon>Gigasporaceae</taxon>
        <taxon>Gigaspora</taxon>
    </lineage>
</organism>
<keyword evidence="3" id="KW-1185">Reference proteome</keyword>
<proteinExistence type="predicted"/>
<evidence type="ECO:0000313" key="3">
    <source>
        <dbReference type="Proteomes" id="UP000439903"/>
    </source>
</evidence>
<feature type="region of interest" description="Disordered" evidence="1">
    <location>
        <begin position="36"/>
        <end position="100"/>
    </location>
</feature>
<feature type="compositionally biased region" description="Basic residues" evidence="1">
    <location>
        <begin position="76"/>
        <end position="91"/>
    </location>
</feature>
<comment type="caution">
    <text evidence="2">The sequence shown here is derived from an EMBL/GenBank/DDBJ whole genome shotgun (WGS) entry which is preliminary data.</text>
</comment>
<dbReference type="AlphaFoldDB" id="A0A8H4ALH4"/>